<accession>A0A433QXK6</accession>
<reference evidence="1 2" key="1">
    <citation type="journal article" date="2018" name="New Phytol.">
        <title>Phylogenomics of Endogonaceae and evolution of mycorrhizas within Mucoromycota.</title>
        <authorList>
            <person name="Chang Y."/>
            <person name="Desiro A."/>
            <person name="Na H."/>
            <person name="Sandor L."/>
            <person name="Lipzen A."/>
            <person name="Clum A."/>
            <person name="Barry K."/>
            <person name="Grigoriev I.V."/>
            <person name="Martin F.M."/>
            <person name="Stajich J.E."/>
            <person name="Smith M.E."/>
            <person name="Bonito G."/>
            <person name="Spatafora J.W."/>
        </authorList>
    </citation>
    <scope>NUCLEOTIDE SEQUENCE [LARGE SCALE GENOMIC DNA]</scope>
    <source>
        <strain evidence="1 2">AD002</strain>
    </source>
</reference>
<gene>
    <name evidence="1" type="ORF">BC938DRAFT_480324</name>
</gene>
<evidence type="ECO:0000313" key="2">
    <source>
        <dbReference type="Proteomes" id="UP000274822"/>
    </source>
</evidence>
<dbReference type="Proteomes" id="UP000274822">
    <property type="component" value="Unassembled WGS sequence"/>
</dbReference>
<comment type="caution">
    <text evidence="1">The sequence shown here is derived from an EMBL/GenBank/DDBJ whole genome shotgun (WGS) entry which is preliminary data.</text>
</comment>
<dbReference type="EMBL" id="RBNJ01000479">
    <property type="protein sequence ID" value="RUS34454.1"/>
    <property type="molecule type" value="Genomic_DNA"/>
</dbReference>
<protein>
    <submittedName>
        <fullName evidence="1">Uncharacterized protein</fullName>
    </submittedName>
</protein>
<proteinExistence type="predicted"/>
<name>A0A433QXK6_9FUNG</name>
<sequence>MVTCGTKCSALDFLLLDIFPDDALIINLWRAGTSARSRFFTAEYFPEDALIINSWRALSIRGYPRLDLPVPRPRKGNKRGEESEVMQSWHCDDILATFRANASYQK</sequence>
<evidence type="ECO:0000313" key="1">
    <source>
        <dbReference type="EMBL" id="RUS34454.1"/>
    </source>
</evidence>
<dbReference type="AlphaFoldDB" id="A0A433QXK6"/>
<keyword evidence="2" id="KW-1185">Reference proteome</keyword>
<organism evidence="1 2">
    <name type="scientific">Jimgerdemannia flammicorona</name>
    <dbReference type="NCBI Taxonomy" id="994334"/>
    <lineage>
        <taxon>Eukaryota</taxon>
        <taxon>Fungi</taxon>
        <taxon>Fungi incertae sedis</taxon>
        <taxon>Mucoromycota</taxon>
        <taxon>Mucoromycotina</taxon>
        <taxon>Endogonomycetes</taxon>
        <taxon>Endogonales</taxon>
        <taxon>Endogonaceae</taxon>
        <taxon>Jimgerdemannia</taxon>
    </lineage>
</organism>